<dbReference type="GO" id="GO:0005886">
    <property type="term" value="C:plasma membrane"/>
    <property type="evidence" value="ECO:0007669"/>
    <property type="project" value="UniProtKB-SubCell"/>
</dbReference>
<dbReference type="PANTHER" id="PTHR23513">
    <property type="entry name" value="INTEGRAL MEMBRANE EFFLUX PROTEIN-RELATED"/>
    <property type="match status" value="1"/>
</dbReference>
<feature type="transmembrane region" description="Helical" evidence="6">
    <location>
        <begin position="37"/>
        <end position="57"/>
    </location>
</feature>
<proteinExistence type="predicted"/>
<evidence type="ECO:0000256" key="2">
    <source>
        <dbReference type="ARBA" id="ARBA00022475"/>
    </source>
</evidence>
<organism evidence="7">
    <name type="scientific">Sporolactobacillus sp. Y61</name>
    <dbReference type="NCBI Taxonomy" id="3160863"/>
    <lineage>
        <taxon>Bacteria</taxon>
        <taxon>Bacillati</taxon>
        <taxon>Bacillota</taxon>
        <taxon>Bacilli</taxon>
        <taxon>Bacillales</taxon>
        <taxon>Sporolactobacillaceae</taxon>
        <taxon>Sporolactobacillus</taxon>
    </lineage>
</organism>
<dbReference type="CDD" id="cd06173">
    <property type="entry name" value="MFS_MefA_like"/>
    <property type="match status" value="1"/>
</dbReference>
<feature type="transmembrane region" description="Helical" evidence="6">
    <location>
        <begin position="252"/>
        <end position="272"/>
    </location>
</feature>
<keyword evidence="5 6" id="KW-0472">Membrane</keyword>
<accession>A0AAU8ICK0</accession>
<feature type="transmembrane region" description="Helical" evidence="6">
    <location>
        <begin position="284"/>
        <end position="302"/>
    </location>
</feature>
<feature type="transmembrane region" description="Helical" evidence="6">
    <location>
        <begin position="95"/>
        <end position="113"/>
    </location>
</feature>
<dbReference type="GO" id="GO:0022857">
    <property type="term" value="F:transmembrane transporter activity"/>
    <property type="evidence" value="ECO:0007669"/>
    <property type="project" value="InterPro"/>
</dbReference>
<dbReference type="Pfam" id="PF07690">
    <property type="entry name" value="MFS_1"/>
    <property type="match status" value="1"/>
</dbReference>
<dbReference type="InterPro" id="IPR036259">
    <property type="entry name" value="MFS_trans_sf"/>
</dbReference>
<dbReference type="SUPFAM" id="SSF103473">
    <property type="entry name" value="MFS general substrate transporter"/>
    <property type="match status" value="1"/>
</dbReference>
<keyword evidence="3 6" id="KW-0812">Transmembrane</keyword>
<dbReference type="EMBL" id="CP159510">
    <property type="protein sequence ID" value="XCJ15920.1"/>
    <property type="molecule type" value="Genomic_DNA"/>
</dbReference>
<feature type="transmembrane region" description="Helical" evidence="6">
    <location>
        <begin position="224"/>
        <end position="246"/>
    </location>
</feature>
<evidence type="ECO:0000256" key="4">
    <source>
        <dbReference type="ARBA" id="ARBA00022989"/>
    </source>
</evidence>
<dbReference type="PANTHER" id="PTHR23513:SF6">
    <property type="entry name" value="MAJOR FACILITATOR SUPERFAMILY ASSOCIATED DOMAIN-CONTAINING PROTEIN"/>
    <property type="match status" value="1"/>
</dbReference>
<keyword evidence="2" id="KW-1003">Cell membrane</keyword>
<feature type="transmembrane region" description="Helical" evidence="6">
    <location>
        <begin position="163"/>
        <end position="181"/>
    </location>
</feature>
<dbReference type="Gene3D" id="1.20.1250.20">
    <property type="entry name" value="MFS general substrate transporter like domains"/>
    <property type="match status" value="1"/>
</dbReference>
<comment type="subcellular location">
    <subcellularLocation>
        <location evidence="1">Cell membrane</location>
        <topology evidence="1">Multi-pass membrane protein</topology>
    </subcellularLocation>
</comment>
<dbReference type="AlphaFoldDB" id="A0AAU8ICK0"/>
<gene>
    <name evidence="7" type="ORF">ABNN70_09350</name>
</gene>
<feature type="transmembrane region" description="Helical" evidence="6">
    <location>
        <begin position="134"/>
        <end position="157"/>
    </location>
</feature>
<reference evidence="7" key="1">
    <citation type="submission" date="2024-06" db="EMBL/GenBank/DDBJ databases">
        <authorList>
            <person name="Fan A."/>
            <person name="Zhang F.Y."/>
            <person name="Zhang L."/>
        </authorList>
    </citation>
    <scope>NUCLEOTIDE SEQUENCE</scope>
    <source>
        <strain evidence="7">Y61</strain>
    </source>
</reference>
<dbReference type="RefSeq" id="WP_353947645.1">
    <property type="nucleotide sequence ID" value="NZ_CP159510.1"/>
</dbReference>
<evidence type="ECO:0000256" key="1">
    <source>
        <dbReference type="ARBA" id="ARBA00004651"/>
    </source>
</evidence>
<feature type="transmembrane region" description="Helical" evidence="6">
    <location>
        <begin position="69"/>
        <end position="89"/>
    </location>
</feature>
<evidence type="ECO:0000256" key="6">
    <source>
        <dbReference type="SAM" id="Phobius"/>
    </source>
</evidence>
<keyword evidence="4 6" id="KW-1133">Transmembrane helix</keyword>
<evidence type="ECO:0000256" key="3">
    <source>
        <dbReference type="ARBA" id="ARBA00022692"/>
    </source>
</evidence>
<name>A0AAU8ICK0_9BACL</name>
<sequence length="312" mass="34708">MTLNFWKLLSGRIFSNVGDCFYNVSLIWLIYHITGNTLYTGITGFLVLTPMMLQFLAGPLIEKFDKKKLLIATEAGQIMTVIAAFSLYMTVWHHVLAFIVFTPVVAILSLFSNPAEMTLIPRFVASQKLSSANALMNITYQTLQIVFTALVGAMLVYFNPLHLYLFSVLFNVCSAACFFLIRIDPRVIRHEDSDKKTLKDMLSDYTRSLVSGLTSVRQSFISRFIPATIIANMLFGMLNAVLPAYAEGRGGAQWFGFYQSAETLGMLAGAALAPVLKNIPLGKLTAGSFFISGIVWLFSYFTGNLEYSWPAV</sequence>
<evidence type="ECO:0000256" key="5">
    <source>
        <dbReference type="ARBA" id="ARBA00023136"/>
    </source>
</evidence>
<dbReference type="InterPro" id="IPR011701">
    <property type="entry name" value="MFS"/>
</dbReference>
<protein>
    <submittedName>
        <fullName evidence="7">MFS transporter</fullName>
    </submittedName>
</protein>
<evidence type="ECO:0000313" key="7">
    <source>
        <dbReference type="EMBL" id="XCJ15920.1"/>
    </source>
</evidence>